<evidence type="ECO:0000313" key="1">
    <source>
        <dbReference type="EMBL" id="GGV00420.1"/>
    </source>
</evidence>
<gene>
    <name evidence="1" type="ORF">GCM10010502_63620</name>
</gene>
<proteinExistence type="predicted"/>
<comment type="caution">
    <text evidence="1">The sequence shown here is derived from an EMBL/GenBank/DDBJ whole genome shotgun (WGS) entry which is preliminary data.</text>
</comment>
<dbReference type="AlphaFoldDB" id="A0A8H9LV93"/>
<dbReference type="EMBL" id="BMUB01000024">
    <property type="protein sequence ID" value="GGV00420.1"/>
    <property type="molecule type" value="Genomic_DNA"/>
</dbReference>
<sequence>MTGIFGVVCEIQWACGRGVFGVVGAGGRGRDGRVWCDLGDRAHPGGSNAVSRVRYAGGAGARLPPSKRWRTCRWTVGRLVAPFAAALLELVQAQADDTSRFVGLPTWMQILDRHFPRPQ</sequence>
<organism evidence="1 2">
    <name type="scientific">Kitasatospora aureofaciens</name>
    <name type="common">Streptomyces aureofaciens</name>
    <dbReference type="NCBI Taxonomy" id="1894"/>
    <lineage>
        <taxon>Bacteria</taxon>
        <taxon>Bacillati</taxon>
        <taxon>Actinomycetota</taxon>
        <taxon>Actinomycetes</taxon>
        <taxon>Kitasatosporales</taxon>
        <taxon>Streptomycetaceae</taxon>
        <taxon>Kitasatospora</taxon>
    </lineage>
</organism>
<name>A0A8H9LV93_KITAU</name>
<reference evidence="1" key="1">
    <citation type="journal article" date="2014" name="Int. J. Syst. Evol. Microbiol.">
        <title>Complete genome sequence of Corynebacterium casei LMG S-19264T (=DSM 44701T), isolated from a smear-ripened cheese.</title>
        <authorList>
            <consortium name="US DOE Joint Genome Institute (JGI-PGF)"/>
            <person name="Walter F."/>
            <person name="Albersmeier A."/>
            <person name="Kalinowski J."/>
            <person name="Ruckert C."/>
        </authorList>
    </citation>
    <scope>NUCLEOTIDE SEQUENCE</scope>
    <source>
        <strain evidence="1">JCM 4434</strain>
    </source>
</reference>
<dbReference type="Proteomes" id="UP000610124">
    <property type="component" value="Unassembled WGS sequence"/>
</dbReference>
<accession>A0A8H9LV93</accession>
<reference evidence="1" key="2">
    <citation type="submission" date="2020-09" db="EMBL/GenBank/DDBJ databases">
        <authorList>
            <person name="Sun Q."/>
            <person name="Ohkuma M."/>
        </authorList>
    </citation>
    <scope>NUCLEOTIDE SEQUENCE</scope>
    <source>
        <strain evidence="1">JCM 4434</strain>
    </source>
</reference>
<protein>
    <submittedName>
        <fullName evidence="1">Uncharacterized protein</fullName>
    </submittedName>
</protein>
<evidence type="ECO:0000313" key="2">
    <source>
        <dbReference type="Proteomes" id="UP000610124"/>
    </source>
</evidence>